<dbReference type="EMBL" id="CP115611">
    <property type="protein sequence ID" value="WBW70716.1"/>
    <property type="molecule type" value="Genomic_DNA"/>
</dbReference>
<reference evidence="7 9" key="1">
    <citation type="journal article" date="2023" name="G3 (Bethesda)">
        <title>A high-quality reference genome for the fission yeast Schizosaccharomyces osmophilus.</title>
        <authorList>
            <person name="Jia G.S."/>
            <person name="Zhang W.C."/>
            <person name="Liang Y."/>
            <person name="Liu X.H."/>
            <person name="Rhind N."/>
            <person name="Pidoux A."/>
            <person name="Brysch-Herzberg M."/>
            <person name="Du L.L."/>
        </authorList>
    </citation>
    <scope>NUCLEOTIDE SEQUENCE [LARGE SCALE GENOMIC DNA]</scope>
    <source>
        <strain evidence="7 9">CBS 15793</strain>
    </source>
</reference>
<feature type="region of interest" description="Disordered" evidence="4">
    <location>
        <begin position="73"/>
        <end position="94"/>
    </location>
</feature>
<organism evidence="7 9">
    <name type="scientific">Schizosaccharomyces osmophilus</name>
    <dbReference type="NCBI Taxonomy" id="2545709"/>
    <lineage>
        <taxon>Eukaryota</taxon>
        <taxon>Fungi</taxon>
        <taxon>Dikarya</taxon>
        <taxon>Ascomycota</taxon>
        <taxon>Taphrinomycotina</taxon>
        <taxon>Schizosaccharomycetes</taxon>
        <taxon>Schizosaccharomycetales</taxon>
        <taxon>Schizosaccharomycetaceae</taxon>
        <taxon>Schizosaccharomyces</taxon>
    </lineage>
</organism>
<dbReference type="Proteomes" id="UP001212411">
    <property type="component" value="Chromosome 1"/>
</dbReference>
<dbReference type="InterPro" id="IPR002068">
    <property type="entry name" value="A-crystallin/Hsp20_dom"/>
</dbReference>
<proteinExistence type="inferred from homology"/>
<accession>A0AAE9W6P9</accession>
<feature type="compositionally biased region" description="Basic and acidic residues" evidence="4">
    <location>
        <begin position="78"/>
        <end position="94"/>
    </location>
</feature>
<dbReference type="EMBL" id="CP115611">
    <property type="protein sequence ID" value="WBW71002.1"/>
    <property type="molecule type" value="Genomic_DNA"/>
</dbReference>
<comment type="similarity">
    <text evidence="2 3">Belongs to the small heat shock protein (HSP20) family.</text>
</comment>
<evidence type="ECO:0000256" key="4">
    <source>
        <dbReference type="SAM" id="MobiDB-lite"/>
    </source>
</evidence>
<dbReference type="InterPro" id="IPR031107">
    <property type="entry name" value="Small_HSP"/>
</dbReference>
<dbReference type="AlphaFoldDB" id="A0AAE9W6P9"/>
<reference evidence="7" key="2">
    <citation type="submission" date="2023-01" db="EMBL/GenBank/DDBJ databases">
        <authorList>
            <person name="Jia G.-S."/>
            <person name="Zhang W.-C."/>
            <person name="Liang Y."/>
            <person name="Liu X.-H."/>
            <person name="Rhind N."/>
            <person name="Pidoux A."/>
            <person name="Brysch-Herzberg M."/>
            <person name="Du L.-L."/>
        </authorList>
    </citation>
    <scope>NUCLEOTIDE SEQUENCE</scope>
    <source>
        <strain evidence="7">CBS 15793</strain>
    </source>
</reference>
<keyword evidence="1" id="KW-0346">Stress response</keyword>
<dbReference type="SUPFAM" id="SSF49764">
    <property type="entry name" value="HSP20-like chaperones"/>
    <property type="match status" value="1"/>
</dbReference>
<keyword evidence="9" id="KW-1185">Reference proteome</keyword>
<dbReference type="EMBL" id="CP115612">
    <property type="protein sequence ID" value="WBW73205.1"/>
    <property type="molecule type" value="Genomic_DNA"/>
</dbReference>
<evidence type="ECO:0000256" key="1">
    <source>
        <dbReference type="ARBA" id="ARBA00023016"/>
    </source>
</evidence>
<name>A0AAE9W6P9_9SCHI</name>
<dbReference type="Proteomes" id="UP001212411">
    <property type="component" value="Chromosome 2"/>
</dbReference>
<dbReference type="InterPro" id="IPR008978">
    <property type="entry name" value="HSP20-like_chaperone"/>
</dbReference>
<evidence type="ECO:0000256" key="3">
    <source>
        <dbReference type="RuleBase" id="RU003616"/>
    </source>
</evidence>
<dbReference type="PROSITE" id="PS01031">
    <property type="entry name" value="SHSP"/>
    <property type="match status" value="1"/>
</dbReference>
<dbReference type="KEGG" id="som:SOMG_00005"/>
<dbReference type="RefSeq" id="XP_056034959.1">
    <property type="nucleotide sequence ID" value="XM_056178805.1"/>
</dbReference>
<evidence type="ECO:0000313" key="9">
    <source>
        <dbReference type="Proteomes" id="UP001212411"/>
    </source>
</evidence>
<sequence>MSLQPFFDLYPFQDGLSDFLSYSPRVQRQNRVGDLSPAIDVHEGKDTVAVDVELPGVKKQDVQVHYDEGKLTISGESVNERKSESDKGNQRWSERRFGSFSRTITIPNKVDADRIEAQFNHGILSVVLPKIEESRSKKQIAIH</sequence>
<dbReference type="CDD" id="cd06464">
    <property type="entry name" value="ACD_sHsps-like"/>
    <property type="match status" value="1"/>
</dbReference>
<evidence type="ECO:0000259" key="5">
    <source>
        <dbReference type="PROSITE" id="PS01031"/>
    </source>
</evidence>
<evidence type="ECO:0000313" key="8">
    <source>
        <dbReference type="EMBL" id="WBW73205.1"/>
    </source>
</evidence>
<protein>
    <submittedName>
        <fullName evidence="7">Hsp16-like protein</fullName>
    </submittedName>
</protein>
<dbReference type="GeneID" id="80873494"/>
<evidence type="ECO:0000256" key="2">
    <source>
        <dbReference type="PROSITE-ProRule" id="PRU00285"/>
    </source>
</evidence>
<gene>
    <name evidence="6" type="ORF">SOMG_00005</name>
    <name evidence="7" type="ORF">SOMG_02510</name>
    <name evidence="8" type="ORF">SOMG_04076</name>
</gene>
<dbReference type="Gene3D" id="2.60.40.790">
    <property type="match status" value="1"/>
</dbReference>
<feature type="domain" description="SHSP" evidence="5">
    <location>
        <begin position="30"/>
        <end position="143"/>
    </location>
</feature>
<evidence type="ECO:0000313" key="7">
    <source>
        <dbReference type="EMBL" id="WBW71002.1"/>
    </source>
</evidence>
<dbReference type="PANTHER" id="PTHR11527">
    <property type="entry name" value="HEAT-SHOCK PROTEIN 20 FAMILY MEMBER"/>
    <property type="match status" value="1"/>
</dbReference>
<evidence type="ECO:0000313" key="6">
    <source>
        <dbReference type="EMBL" id="WBW70716.1"/>
    </source>
</evidence>
<dbReference type="Pfam" id="PF00011">
    <property type="entry name" value="HSP20"/>
    <property type="match status" value="1"/>
</dbReference>